<dbReference type="AlphaFoldDB" id="A0A1K2AWY8"/>
<name>A0A1K2AWY8_STRAR</name>
<dbReference type="STRING" id="1893.SAMN02787144_1007326"/>
<evidence type="ECO:0000313" key="2">
    <source>
        <dbReference type="Proteomes" id="UP000181909"/>
    </source>
</evidence>
<dbReference type="EMBL" id="FPJO01000007">
    <property type="protein sequence ID" value="SFX90846.1"/>
    <property type="molecule type" value="Genomic_DNA"/>
</dbReference>
<evidence type="ECO:0000313" key="1">
    <source>
        <dbReference type="EMBL" id="SFX90846.1"/>
    </source>
</evidence>
<reference evidence="1 2" key="1">
    <citation type="submission" date="2016-11" db="EMBL/GenBank/DDBJ databases">
        <authorList>
            <person name="Jaros S."/>
            <person name="Januszkiewicz K."/>
            <person name="Wedrychowicz H."/>
        </authorList>
    </citation>
    <scope>NUCLEOTIDE SEQUENCE [LARGE SCALE GENOMIC DNA]</scope>
    <source>
        <strain evidence="1 2">OK807</strain>
    </source>
</reference>
<dbReference type="Proteomes" id="UP000181909">
    <property type="component" value="Unassembled WGS sequence"/>
</dbReference>
<proteinExistence type="predicted"/>
<organism evidence="1 2">
    <name type="scientific">Streptomyces atratus</name>
    <dbReference type="NCBI Taxonomy" id="1893"/>
    <lineage>
        <taxon>Bacteria</taxon>
        <taxon>Bacillati</taxon>
        <taxon>Actinomycetota</taxon>
        <taxon>Actinomycetes</taxon>
        <taxon>Kitasatosporales</taxon>
        <taxon>Streptomycetaceae</taxon>
        <taxon>Streptomyces</taxon>
    </lineage>
</organism>
<sequence length="189" mass="20712">MTYNLFTIDRLQPARVSNALASCLRVEPNSVDVADIDADQDNRNWDALALCDYSDVLGDVSLTLDVFVQEAVSQQPTEPEFASRFAVAARSVVLYPAEEHLPSAYWLVTPTGLVTRARLLASDDERPEYSIDAVEAAVPQLPGIRVMQLPEIAREHHVPTPTTSECIHAMPTSRVCASSAPARPKPETL</sequence>
<dbReference type="RefSeq" id="WP_072485794.1">
    <property type="nucleotide sequence ID" value="NZ_CP108276.1"/>
</dbReference>
<gene>
    <name evidence="1" type="ORF">SAMN02787144_1007326</name>
</gene>
<protein>
    <submittedName>
        <fullName evidence="1">Uncharacterized protein</fullName>
    </submittedName>
</protein>
<accession>A0A1K2AWY8</accession>